<dbReference type="OrthoDB" id="9794208at2"/>
<proteinExistence type="predicted"/>
<dbReference type="GO" id="GO:0032259">
    <property type="term" value="P:methylation"/>
    <property type="evidence" value="ECO:0007669"/>
    <property type="project" value="UniProtKB-KW"/>
</dbReference>
<dbReference type="Gene3D" id="3.40.50.12710">
    <property type="match status" value="1"/>
</dbReference>
<dbReference type="AlphaFoldDB" id="A0A2P7N245"/>
<dbReference type="GO" id="GO:0035243">
    <property type="term" value="F:protein-arginine omega-N symmetric methyltransferase activity"/>
    <property type="evidence" value="ECO:0007669"/>
    <property type="project" value="TreeGrafter"/>
</dbReference>
<dbReference type="InterPro" id="IPR003788">
    <property type="entry name" value="NDUFAF7"/>
</dbReference>
<gene>
    <name evidence="3" type="ORF">C7K55_01505</name>
</gene>
<dbReference type="SUPFAM" id="SSF53335">
    <property type="entry name" value="S-adenosyl-L-methionine-dependent methyltransferases"/>
    <property type="match status" value="1"/>
</dbReference>
<reference evidence="3 4" key="1">
    <citation type="journal article" date="2018" name="Environ. Microbiol.">
        <title>Ecological and genomic features of two widespread freshwater picocyanobacteria.</title>
        <authorList>
            <person name="Cabello-Yeves P.J."/>
            <person name="Picazo A."/>
            <person name="Camacho A."/>
            <person name="Callieri C."/>
            <person name="Rosselli R."/>
            <person name="Roda-Garcia J.J."/>
            <person name="Coutinho F.H."/>
            <person name="Rodriguez-Valera F."/>
        </authorList>
    </citation>
    <scope>NUCLEOTIDE SEQUENCE [LARGE SCALE GENOMIC DNA]</scope>
    <source>
        <strain evidence="3 4">Tous</strain>
    </source>
</reference>
<accession>A0A2P7N245</accession>
<evidence type="ECO:0000256" key="1">
    <source>
        <dbReference type="ARBA" id="ARBA00022603"/>
    </source>
</evidence>
<name>A0A2P7N245_9CYAN</name>
<keyword evidence="4" id="KW-1185">Reference proteome</keyword>
<dbReference type="InterPro" id="IPR038375">
    <property type="entry name" value="NDUFAF7_sf"/>
</dbReference>
<keyword evidence="2 3" id="KW-0808">Transferase</keyword>
<organism evidence="3 4">
    <name type="scientific">Cyanobium usitatum str. Tous</name>
    <dbReference type="NCBI Taxonomy" id="2116684"/>
    <lineage>
        <taxon>Bacteria</taxon>
        <taxon>Bacillati</taxon>
        <taxon>Cyanobacteriota</taxon>
        <taxon>Cyanophyceae</taxon>
        <taxon>Synechococcales</taxon>
        <taxon>Prochlorococcaceae</taxon>
        <taxon>Cyanobium</taxon>
    </lineage>
</organism>
<keyword evidence="1 3" id="KW-0489">Methyltransferase</keyword>
<dbReference type="Pfam" id="PF02636">
    <property type="entry name" value="Methyltransf_28"/>
    <property type="match status" value="1"/>
</dbReference>
<dbReference type="Proteomes" id="UP000243002">
    <property type="component" value="Unassembled WGS sequence"/>
</dbReference>
<dbReference type="PANTHER" id="PTHR12049:SF7">
    <property type="entry name" value="PROTEIN ARGININE METHYLTRANSFERASE NDUFAF7, MITOCHONDRIAL"/>
    <property type="match status" value="1"/>
</dbReference>
<evidence type="ECO:0000313" key="3">
    <source>
        <dbReference type="EMBL" id="PSJ07549.1"/>
    </source>
</evidence>
<evidence type="ECO:0000256" key="2">
    <source>
        <dbReference type="ARBA" id="ARBA00022679"/>
    </source>
</evidence>
<dbReference type="PANTHER" id="PTHR12049">
    <property type="entry name" value="PROTEIN ARGININE METHYLTRANSFERASE NDUFAF7, MITOCHONDRIAL"/>
    <property type="match status" value="1"/>
</dbReference>
<evidence type="ECO:0000313" key="4">
    <source>
        <dbReference type="Proteomes" id="UP000243002"/>
    </source>
</evidence>
<sequence>MEWVLHDPLHGAYGAGRLRIGPAGDFATAPSLGPDFAALLAPQLAEWLTALAAGPGPLALVEAGPGEGSLALQLAEALVAGWPQLAQRLELVLVEPNGGMAARQRALLQDCPLPCRWASFAELAASPLRGVVLAHEVLDALAVERIEWDGALWRQQVVALHEGPGAELSLRLEPGEPLEPAAAAQLEPLALLPPSPQRSSGWCSELHPGLAPWLGECAAAVAAGQLLVIDYALEAWRYYAPQRSGGTLMAYRGQQASGDPLLEPGAWDLTAHLCIESVDAAAAASGWLPLGQCRQGQALLALGLAERLHGLQQEAPAELATVLARREALLRLVDPVALGDFRWLAYGRGVAPELPRFSREPGSLPPATG</sequence>
<dbReference type="InterPro" id="IPR029063">
    <property type="entry name" value="SAM-dependent_MTases_sf"/>
</dbReference>
<dbReference type="EMBL" id="PXXO01000001">
    <property type="protein sequence ID" value="PSJ07549.1"/>
    <property type="molecule type" value="Genomic_DNA"/>
</dbReference>
<comment type="caution">
    <text evidence="3">The sequence shown here is derived from an EMBL/GenBank/DDBJ whole genome shotgun (WGS) entry which is preliminary data.</text>
</comment>
<protein>
    <submittedName>
        <fullName evidence="3">SAM-dependent methyltransferase</fullName>
    </submittedName>
</protein>